<evidence type="ECO:0000256" key="18">
    <source>
        <dbReference type="SAM" id="MobiDB-lite"/>
    </source>
</evidence>
<evidence type="ECO:0000256" key="5">
    <source>
        <dbReference type="ARBA" id="ARBA00021796"/>
    </source>
</evidence>
<dbReference type="GO" id="GO:0003690">
    <property type="term" value="F:double-stranded DNA binding"/>
    <property type="evidence" value="ECO:0007669"/>
    <property type="project" value="TreeGrafter"/>
</dbReference>
<dbReference type="EMBL" id="KV425886">
    <property type="protein sequence ID" value="KZW02839.1"/>
    <property type="molecule type" value="Genomic_DNA"/>
</dbReference>
<dbReference type="Gene3D" id="1.10.720.30">
    <property type="entry name" value="SAP domain"/>
    <property type="match status" value="1"/>
</dbReference>
<dbReference type="InterPro" id="IPR006164">
    <property type="entry name" value="DNA_bd_Ku70/Ku80"/>
</dbReference>
<dbReference type="InterPro" id="IPR016194">
    <property type="entry name" value="SPOC-like_C_dom_sf"/>
</dbReference>
<dbReference type="FunFam" id="2.40.290.10:FF:000001">
    <property type="entry name" value="X-ray repair cross complementing 6"/>
    <property type="match status" value="1"/>
</dbReference>
<keyword evidence="9" id="KW-0378">Hydrolase</keyword>
<dbReference type="InterPro" id="IPR036361">
    <property type="entry name" value="SAP_dom_sf"/>
</dbReference>
<evidence type="ECO:0000313" key="22">
    <source>
        <dbReference type="Proteomes" id="UP000077266"/>
    </source>
</evidence>
<dbReference type="Proteomes" id="UP000077266">
    <property type="component" value="Unassembled WGS sequence"/>
</dbReference>
<dbReference type="InterPro" id="IPR005160">
    <property type="entry name" value="Ku_C"/>
</dbReference>
<dbReference type="SUPFAM" id="SSF53300">
    <property type="entry name" value="vWA-like"/>
    <property type="match status" value="1"/>
</dbReference>
<keyword evidence="11" id="KW-0067">ATP-binding</keyword>
<evidence type="ECO:0000256" key="8">
    <source>
        <dbReference type="ARBA" id="ARBA00022763"/>
    </source>
</evidence>
<dbReference type="SMART" id="SM00559">
    <property type="entry name" value="Ku78"/>
    <property type="match status" value="1"/>
</dbReference>
<evidence type="ECO:0000256" key="9">
    <source>
        <dbReference type="ARBA" id="ARBA00022801"/>
    </source>
</evidence>
<keyword evidence="13 21" id="KW-0238">DNA-binding</keyword>
<accession>A0A165PYJ5</accession>
<keyword evidence="8" id="KW-0227">DNA damage</keyword>
<evidence type="ECO:0000256" key="1">
    <source>
        <dbReference type="ARBA" id="ARBA00004123"/>
    </source>
</evidence>
<evidence type="ECO:0000256" key="16">
    <source>
        <dbReference type="ARBA" id="ARBA00023242"/>
    </source>
</evidence>
<keyword evidence="6" id="KW-0158">Chromosome</keyword>
<keyword evidence="16" id="KW-0539">Nucleus</keyword>
<evidence type="ECO:0000256" key="3">
    <source>
        <dbReference type="ARBA" id="ARBA00005240"/>
    </source>
</evidence>
<comment type="subcellular location">
    <subcellularLocation>
        <location evidence="2">Chromosome</location>
        <location evidence="2">Telomere</location>
    </subcellularLocation>
    <subcellularLocation>
        <location evidence="1">Nucleus</location>
    </subcellularLocation>
</comment>
<dbReference type="PROSITE" id="PS50234">
    <property type="entry name" value="VWFA"/>
    <property type="match status" value="1"/>
</dbReference>
<reference evidence="21 22" key="1">
    <citation type="journal article" date="2016" name="Mol. Biol. Evol.">
        <title>Comparative Genomics of Early-Diverging Mushroom-Forming Fungi Provides Insights into the Origins of Lignocellulose Decay Capabilities.</title>
        <authorList>
            <person name="Nagy L.G."/>
            <person name="Riley R."/>
            <person name="Tritt A."/>
            <person name="Adam C."/>
            <person name="Daum C."/>
            <person name="Floudas D."/>
            <person name="Sun H."/>
            <person name="Yadav J.S."/>
            <person name="Pangilinan J."/>
            <person name="Larsson K.H."/>
            <person name="Matsuura K."/>
            <person name="Barry K."/>
            <person name="Labutti K."/>
            <person name="Kuo R."/>
            <person name="Ohm R.A."/>
            <person name="Bhattacharya S.S."/>
            <person name="Shirouzu T."/>
            <person name="Yoshinaga Y."/>
            <person name="Martin F.M."/>
            <person name="Grigoriev I.V."/>
            <person name="Hibbett D.S."/>
        </authorList>
    </citation>
    <scope>NUCLEOTIDE SEQUENCE [LARGE SCALE GENOMIC DNA]</scope>
    <source>
        <strain evidence="21 22">HHB12029</strain>
    </source>
</reference>
<dbReference type="GO" id="GO:0016787">
    <property type="term" value="F:hydrolase activity"/>
    <property type="evidence" value="ECO:0007669"/>
    <property type="project" value="UniProtKB-KW"/>
</dbReference>
<feature type="domain" description="VWFA" evidence="19">
    <location>
        <begin position="32"/>
        <end position="252"/>
    </location>
</feature>
<dbReference type="GO" id="GO:0006303">
    <property type="term" value="P:double-strand break repair via nonhomologous end joining"/>
    <property type="evidence" value="ECO:0007669"/>
    <property type="project" value="InterPro"/>
</dbReference>
<keyword evidence="15" id="KW-0234">DNA repair</keyword>
<evidence type="ECO:0000256" key="13">
    <source>
        <dbReference type="ARBA" id="ARBA00023125"/>
    </source>
</evidence>
<evidence type="ECO:0000256" key="7">
    <source>
        <dbReference type="ARBA" id="ARBA00022741"/>
    </source>
</evidence>
<organism evidence="21 22">
    <name type="scientific">Exidia glandulosa HHB12029</name>
    <dbReference type="NCBI Taxonomy" id="1314781"/>
    <lineage>
        <taxon>Eukaryota</taxon>
        <taxon>Fungi</taxon>
        <taxon>Dikarya</taxon>
        <taxon>Basidiomycota</taxon>
        <taxon>Agaricomycotina</taxon>
        <taxon>Agaricomycetes</taxon>
        <taxon>Auriculariales</taxon>
        <taxon>Exidiaceae</taxon>
        <taxon>Exidia</taxon>
    </lineage>
</organism>
<dbReference type="EC" id="3.6.4.12" evidence="4"/>
<evidence type="ECO:0000256" key="6">
    <source>
        <dbReference type="ARBA" id="ARBA00022454"/>
    </source>
</evidence>
<evidence type="ECO:0000256" key="2">
    <source>
        <dbReference type="ARBA" id="ARBA00004574"/>
    </source>
</evidence>
<dbReference type="InterPro" id="IPR005161">
    <property type="entry name" value="Ku_N"/>
</dbReference>
<keyword evidence="14" id="KW-0233">DNA recombination</keyword>
<dbReference type="PROSITE" id="PS50800">
    <property type="entry name" value="SAP"/>
    <property type="match status" value="1"/>
</dbReference>
<protein>
    <recommendedName>
        <fullName evidence="5">ATP-dependent DNA helicase II subunit 1</fullName>
        <ecNumber evidence="4">3.6.4.12</ecNumber>
    </recommendedName>
    <alternativeName>
        <fullName evidence="17">ATP-dependent DNA helicase II subunit Ku70</fullName>
    </alternativeName>
</protein>
<dbReference type="Gene3D" id="4.10.970.10">
    <property type="entry name" value="Ku70, bridge and pillars"/>
    <property type="match status" value="1"/>
</dbReference>
<dbReference type="Gene3D" id="2.40.290.10">
    <property type="match status" value="1"/>
</dbReference>
<evidence type="ECO:0000259" key="19">
    <source>
        <dbReference type="PROSITE" id="PS50234"/>
    </source>
</evidence>
<dbReference type="OrthoDB" id="761538at2759"/>
<dbReference type="SMART" id="SM00513">
    <property type="entry name" value="SAP"/>
    <property type="match status" value="1"/>
</dbReference>
<dbReference type="Gene3D" id="3.40.50.410">
    <property type="entry name" value="von Willebrand factor, type A domain"/>
    <property type="match status" value="1"/>
</dbReference>
<evidence type="ECO:0000313" key="21">
    <source>
        <dbReference type="EMBL" id="KZW02839.1"/>
    </source>
</evidence>
<dbReference type="InterPro" id="IPR003034">
    <property type="entry name" value="SAP_dom"/>
</dbReference>
<sequence length="649" mass="71574">MAPREDFQGWNVIDDEEDEELQQRFYGGTKDTVLFCIDASESMQEPHEDEDGVSKSHLQAALEAALLIAKRKIISGPSDHIGIMLFNTEDKSSDDMKAHTYVLQAIAPLSVQSIKELSNTVQDALEDPATLRSSFPPRAGDNVPIGDVFSSCNFLMREKGAKTGTKRIFLITDEDDPHSGNNALLEPTATNLGDLRQLGIEVLPFFIGGDDRPFNPSKFWATALARKDAPENAAVPTIPDVVSGFQDLLDKLQVRESAKRALFSIPLHLGKGFTIGVKGYGLVTQQRKAANKRMGNRGENYEDLVARTEYYDEELMIPAKKDTIVYGMSLGPSVSSSGGGGGEEGGEEVKRKPTRVTDIKHRVYFTKEEVKQFRTLGMEPGLKLLGFKDRSELRFEDNVKHSVFIYPNEDAFNGSTRTFAALLDVLARKEKIGLVVGITRSNGSPAFYAMLPQEEVLDSAGAQTVPPGFHLIYIPFADDIRSATVESSHAAADETKDAARAWINKLSVKAGYDPKKFPNPALKLYYEQLQAVAFDEPYNFDEFDDPSAPPYPVIHDRAGDLLVQWKQVLEDDPASQLVIAKTTGTKRKAATANVEDIGDAEIRSRADAGTLEKLKVDQLKAFCRSKGLGVSGKKADLTERIQDWLDEHP</sequence>
<evidence type="ECO:0000256" key="12">
    <source>
        <dbReference type="ARBA" id="ARBA00022895"/>
    </source>
</evidence>
<feature type="region of interest" description="Disordered" evidence="18">
    <location>
        <begin position="332"/>
        <end position="353"/>
    </location>
</feature>
<gene>
    <name evidence="21" type="ORF">EXIGLDRAFT_374196</name>
</gene>
<dbReference type="InParanoid" id="A0A165PYJ5"/>
<dbReference type="InterPro" id="IPR006165">
    <property type="entry name" value="Ku70"/>
</dbReference>
<dbReference type="InterPro" id="IPR002035">
    <property type="entry name" value="VWF_A"/>
</dbReference>
<dbReference type="InterPro" id="IPR027388">
    <property type="entry name" value="Ku70_bridge/pillars_dom_sf"/>
</dbReference>
<dbReference type="GO" id="GO:0043564">
    <property type="term" value="C:Ku70:Ku80 complex"/>
    <property type="evidence" value="ECO:0007669"/>
    <property type="project" value="InterPro"/>
</dbReference>
<dbReference type="Gene3D" id="1.10.1600.10">
    <property type="match status" value="1"/>
</dbReference>
<dbReference type="GO" id="GO:0042162">
    <property type="term" value="F:telomeric DNA binding"/>
    <property type="evidence" value="ECO:0007669"/>
    <property type="project" value="InterPro"/>
</dbReference>
<evidence type="ECO:0000256" key="11">
    <source>
        <dbReference type="ARBA" id="ARBA00022840"/>
    </source>
</evidence>
<dbReference type="GO" id="GO:0003678">
    <property type="term" value="F:DNA helicase activity"/>
    <property type="evidence" value="ECO:0007669"/>
    <property type="project" value="UniProtKB-EC"/>
</dbReference>
<keyword evidence="12" id="KW-0779">Telomere</keyword>
<evidence type="ECO:0000256" key="14">
    <source>
        <dbReference type="ARBA" id="ARBA00023172"/>
    </source>
</evidence>
<dbReference type="STRING" id="1314781.A0A165PYJ5"/>
<dbReference type="GO" id="GO:0000723">
    <property type="term" value="P:telomere maintenance"/>
    <property type="evidence" value="ECO:0007669"/>
    <property type="project" value="InterPro"/>
</dbReference>
<evidence type="ECO:0000256" key="15">
    <source>
        <dbReference type="ARBA" id="ARBA00023204"/>
    </source>
</evidence>
<dbReference type="FunCoup" id="A0A165PYJ5">
    <property type="interactions" value="756"/>
</dbReference>
<dbReference type="CDD" id="cd00788">
    <property type="entry name" value="KU70"/>
    <property type="match status" value="1"/>
</dbReference>
<dbReference type="SUPFAM" id="SSF100939">
    <property type="entry name" value="SPOC domain-like"/>
    <property type="match status" value="1"/>
</dbReference>
<evidence type="ECO:0000256" key="10">
    <source>
        <dbReference type="ARBA" id="ARBA00022806"/>
    </source>
</evidence>
<dbReference type="PANTHER" id="PTHR12604:SF2">
    <property type="entry name" value="X-RAY REPAIR CROSS-COMPLEMENTING PROTEIN 6"/>
    <property type="match status" value="1"/>
</dbReference>
<keyword evidence="10" id="KW-0347">Helicase</keyword>
<dbReference type="PIRSF" id="PIRSF003033">
    <property type="entry name" value="Ku70"/>
    <property type="match status" value="1"/>
</dbReference>
<dbReference type="PANTHER" id="PTHR12604">
    <property type="entry name" value="KU AUTOANTIGEN DNA HELICASE"/>
    <property type="match status" value="1"/>
</dbReference>
<dbReference type="GO" id="GO:0006310">
    <property type="term" value="P:DNA recombination"/>
    <property type="evidence" value="ECO:0007669"/>
    <property type="project" value="UniProtKB-KW"/>
</dbReference>
<comment type="similarity">
    <text evidence="3">Belongs to the ku70 family.</text>
</comment>
<dbReference type="Pfam" id="PF03730">
    <property type="entry name" value="Ku_C"/>
    <property type="match status" value="1"/>
</dbReference>
<keyword evidence="7" id="KW-0547">Nucleotide-binding</keyword>
<dbReference type="SMART" id="SM00327">
    <property type="entry name" value="VWA"/>
    <property type="match status" value="1"/>
</dbReference>
<dbReference type="SUPFAM" id="SSF68906">
    <property type="entry name" value="SAP domain"/>
    <property type="match status" value="1"/>
</dbReference>
<dbReference type="GO" id="GO:0005524">
    <property type="term" value="F:ATP binding"/>
    <property type="evidence" value="ECO:0007669"/>
    <property type="project" value="UniProtKB-KW"/>
</dbReference>
<dbReference type="GO" id="GO:0003684">
    <property type="term" value="F:damaged DNA binding"/>
    <property type="evidence" value="ECO:0007669"/>
    <property type="project" value="InterPro"/>
</dbReference>
<dbReference type="Pfam" id="PF03731">
    <property type="entry name" value="Ku_N"/>
    <property type="match status" value="1"/>
</dbReference>
<evidence type="ECO:0000256" key="17">
    <source>
        <dbReference type="ARBA" id="ARBA00031811"/>
    </source>
</evidence>
<keyword evidence="22" id="KW-1185">Reference proteome</keyword>
<dbReference type="Pfam" id="PF02735">
    <property type="entry name" value="Ku"/>
    <property type="match status" value="1"/>
</dbReference>
<proteinExistence type="inferred from homology"/>
<dbReference type="AlphaFoldDB" id="A0A165PYJ5"/>
<evidence type="ECO:0000256" key="4">
    <source>
        <dbReference type="ARBA" id="ARBA00012551"/>
    </source>
</evidence>
<dbReference type="GO" id="GO:0000781">
    <property type="term" value="C:chromosome, telomeric region"/>
    <property type="evidence" value="ECO:0007669"/>
    <property type="project" value="UniProtKB-SubCell"/>
</dbReference>
<name>A0A165PYJ5_EXIGL</name>
<dbReference type="InterPro" id="IPR047087">
    <property type="entry name" value="KU70_core_dom"/>
</dbReference>
<feature type="domain" description="SAP" evidence="20">
    <location>
        <begin position="611"/>
        <end position="645"/>
    </location>
</feature>
<dbReference type="Pfam" id="PF02037">
    <property type="entry name" value="SAP"/>
    <property type="match status" value="1"/>
</dbReference>
<evidence type="ECO:0000259" key="20">
    <source>
        <dbReference type="PROSITE" id="PS50800"/>
    </source>
</evidence>
<dbReference type="InterPro" id="IPR036465">
    <property type="entry name" value="vWFA_dom_sf"/>
</dbReference>